<reference evidence="2 3" key="1">
    <citation type="submission" date="2018-02" db="EMBL/GenBank/DDBJ databases">
        <title>Comparative genomes isolates from brazilian mangrove.</title>
        <authorList>
            <person name="Araujo J.E."/>
            <person name="Taketani R.G."/>
            <person name="Silva M.C.P."/>
            <person name="Loureco M.V."/>
            <person name="Andreote F.D."/>
        </authorList>
    </citation>
    <scope>NUCLEOTIDE SEQUENCE [LARGE SCALE GENOMIC DNA]</scope>
    <source>
        <strain evidence="2 3">Nap-Phe MGV</strain>
    </source>
</reference>
<protein>
    <submittedName>
        <fullName evidence="2">Uncharacterized protein</fullName>
    </submittedName>
</protein>
<evidence type="ECO:0000313" key="3">
    <source>
        <dbReference type="Proteomes" id="UP000237819"/>
    </source>
</evidence>
<proteinExistence type="predicted"/>
<gene>
    <name evidence="2" type="ORF">C5Y93_14185</name>
</gene>
<evidence type="ECO:0000256" key="1">
    <source>
        <dbReference type="SAM" id="Phobius"/>
    </source>
</evidence>
<dbReference type="OrthoDB" id="291351at2"/>
<comment type="caution">
    <text evidence="2">The sequence shown here is derived from an EMBL/GenBank/DDBJ whole genome shotgun (WGS) entry which is preliminary data.</text>
</comment>
<keyword evidence="1" id="KW-0812">Transmembrane</keyword>
<keyword evidence="1" id="KW-1133">Transmembrane helix</keyword>
<feature type="transmembrane region" description="Helical" evidence="1">
    <location>
        <begin position="17"/>
        <end position="38"/>
    </location>
</feature>
<dbReference type="EMBL" id="PUHZ01000014">
    <property type="protein sequence ID" value="PQO45585.1"/>
    <property type="molecule type" value="Genomic_DNA"/>
</dbReference>
<evidence type="ECO:0000313" key="2">
    <source>
        <dbReference type="EMBL" id="PQO45585.1"/>
    </source>
</evidence>
<dbReference type="AlphaFoldDB" id="A0A2S8GMD3"/>
<keyword evidence="1" id="KW-0472">Membrane</keyword>
<organism evidence="2 3">
    <name type="scientific">Blastopirellula marina</name>
    <dbReference type="NCBI Taxonomy" id="124"/>
    <lineage>
        <taxon>Bacteria</taxon>
        <taxon>Pseudomonadati</taxon>
        <taxon>Planctomycetota</taxon>
        <taxon>Planctomycetia</taxon>
        <taxon>Pirellulales</taxon>
        <taxon>Pirellulaceae</taxon>
        <taxon>Blastopirellula</taxon>
    </lineage>
</organism>
<dbReference type="Proteomes" id="UP000237819">
    <property type="component" value="Unassembled WGS sequence"/>
</dbReference>
<accession>A0A2S8GMD3</accession>
<dbReference type="RefSeq" id="WP_105336076.1">
    <property type="nucleotide sequence ID" value="NZ_PUHZ01000014.1"/>
</dbReference>
<sequence>MSQADNHRLSHSLTGPVYISAGILLLLALIVPLPWVSWGSEVDLHSGRVRETTWVVGIIVQREVHETWVSLHADPIGEPEWQYAVTDDWWGGGHPHWRYHGAVNQIRHVEKCTEGIAWDDDTQRTAAEEILRRWQSGDDSEADAYVMELSQTLSD</sequence>
<name>A0A2S8GMD3_9BACT</name>